<reference evidence="7" key="2">
    <citation type="submission" date="2013-12" db="EMBL/GenBank/DDBJ databases">
        <authorList>
            <person name="Yu Y."/>
            <person name="Lee S."/>
            <person name="de Baynast K."/>
            <person name="Wissotski M."/>
            <person name="Liu L."/>
            <person name="Talag J."/>
            <person name="Goicoechea J."/>
            <person name="Angelova A."/>
            <person name="Jetty R."/>
            <person name="Kudrna D."/>
            <person name="Golser W."/>
            <person name="Rivera L."/>
            <person name="Zhang J."/>
            <person name="Wing R."/>
        </authorList>
    </citation>
    <scope>NUCLEOTIDE SEQUENCE</scope>
</reference>
<feature type="domain" description="Ubiquitin-like protease family profile" evidence="5">
    <location>
        <begin position="533"/>
        <end position="701"/>
    </location>
</feature>
<dbReference type="PANTHER" id="PTHR34835:SF77">
    <property type="entry name" value="OS08G0365200 PROTEIN"/>
    <property type="match status" value="1"/>
</dbReference>
<keyword evidence="2" id="KW-0645">Protease</keyword>
<evidence type="ECO:0000256" key="4">
    <source>
        <dbReference type="SAM" id="MobiDB-lite"/>
    </source>
</evidence>
<evidence type="ECO:0000256" key="3">
    <source>
        <dbReference type="ARBA" id="ARBA00022801"/>
    </source>
</evidence>
<dbReference type="InterPro" id="IPR003653">
    <property type="entry name" value="Peptidase_C48_C"/>
</dbReference>
<accession>A0A0D9V2P3</accession>
<keyword evidence="3" id="KW-0378">Hydrolase</keyword>
<feature type="region of interest" description="Disordered" evidence="4">
    <location>
        <begin position="301"/>
        <end position="324"/>
    </location>
</feature>
<dbReference type="GO" id="GO:0008234">
    <property type="term" value="F:cysteine-type peptidase activity"/>
    <property type="evidence" value="ECO:0007669"/>
    <property type="project" value="InterPro"/>
</dbReference>
<dbReference type="eggNOG" id="KOG0778">
    <property type="taxonomic scope" value="Eukaryota"/>
</dbReference>
<dbReference type="Gene3D" id="3.40.395.10">
    <property type="entry name" value="Adenoviral Proteinase, Chain A"/>
    <property type="match status" value="1"/>
</dbReference>
<evidence type="ECO:0000259" key="5">
    <source>
        <dbReference type="PROSITE" id="PS50600"/>
    </source>
</evidence>
<dbReference type="AlphaFoldDB" id="A0A0D9V2P3"/>
<dbReference type="Gramene" id="LPERR01G18820.1">
    <property type="protein sequence ID" value="LPERR01G18820.1"/>
    <property type="gene ID" value="LPERR01G18820"/>
</dbReference>
<dbReference type="InterPro" id="IPR038765">
    <property type="entry name" value="Papain-like_cys_pep_sf"/>
</dbReference>
<reference evidence="6" key="3">
    <citation type="submission" date="2015-04" db="UniProtKB">
        <authorList>
            <consortium name="EnsemblPlants"/>
        </authorList>
    </citation>
    <scope>IDENTIFICATION</scope>
</reference>
<feature type="region of interest" description="Disordered" evidence="4">
    <location>
        <begin position="473"/>
        <end position="538"/>
    </location>
</feature>
<evidence type="ECO:0000256" key="1">
    <source>
        <dbReference type="ARBA" id="ARBA00005234"/>
    </source>
</evidence>
<reference evidence="6 7" key="1">
    <citation type="submission" date="2012-08" db="EMBL/GenBank/DDBJ databases">
        <title>Oryza genome evolution.</title>
        <authorList>
            <person name="Wing R.A."/>
        </authorList>
    </citation>
    <scope>NUCLEOTIDE SEQUENCE</scope>
</reference>
<dbReference type="Proteomes" id="UP000032180">
    <property type="component" value="Chromosome 1"/>
</dbReference>
<evidence type="ECO:0000256" key="2">
    <source>
        <dbReference type="ARBA" id="ARBA00022670"/>
    </source>
</evidence>
<feature type="compositionally biased region" description="Polar residues" evidence="4">
    <location>
        <begin position="419"/>
        <end position="435"/>
    </location>
</feature>
<dbReference type="EnsemblPlants" id="LPERR01G18820.1">
    <property type="protein sequence ID" value="LPERR01G18820.1"/>
    <property type="gene ID" value="LPERR01G18820"/>
</dbReference>
<dbReference type="STRING" id="77586.A0A0D9V2P3"/>
<proteinExistence type="inferred from homology"/>
<keyword evidence="7" id="KW-1185">Reference proteome</keyword>
<comment type="similarity">
    <text evidence="1">Belongs to the peptidase C48 family.</text>
</comment>
<dbReference type="HOGENOM" id="CLU_010699_0_0_1"/>
<dbReference type="PROSITE" id="PS50600">
    <property type="entry name" value="ULP_PROTEASE"/>
    <property type="match status" value="1"/>
</dbReference>
<organism evidence="6 7">
    <name type="scientific">Leersia perrieri</name>
    <dbReference type="NCBI Taxonomy" id="77586"/>
    <lineage>
        <taxon>Eukaryota</taxon>
        <taxon>Viridiplantae</taxon>
        <taxon>Streptophyta</taxon>
        <taxon>Embryophyta</taxon>
        <taxon>Tracheophyta</taxon>
        <taxon>Spermatophyta</taxon>
        <taxon>Magnoliopsida</taxon>
        <taxon>Liliopsida</taxon>
        <taxon>Poales</taxon>
        <taxon>Poaceae</taxon>
        <taxon>BOP clade</taxon>
        <taxon>Oryzoideae</taxon>
        <taxon>Oryzeae</taxon>
        <taxon>Oryzinae</taxon>
        <taxon>Leersia</taxon>
    </lineage>
</organism>
<dbReference type="Pfam" id="PF02902">
    <property type="entry name" value="Peptidase_C48"/>
    <property type="match status" value="1"/>
</dbReference>
<name>A0A0D9V2P3_9ORYZ</name>
<protein>
    <recommendedName>
        <fullName evidence="5">Ubiquitin-like protease family profile domain-containing protein</fullName>
    </recommendedName>
</protein>
<feature type="region of interest" description="Disordered" evidence="4">
    <location>
        <begin position="403"/>
        <end position="454"/>
    </location>
</feature>
<feature type="compositionally biased region" description="Low complexity" evidence="4">
    <location>
        <begin position="473"/>
        <end position="486"/>
    </location>
</feature>
<dbReference type="SUPFAM" id="SSF54001">
    <property type="entry name" value="Cysteine proteinases"/>
    <property type="match status" value="1"/>
</dbReference>
<evidence type="ECO:0000313" key="6">
    <source>
        <dbReference type="EnsemblPlants" id="LPERR01G18820.1"/>
    </source>
</evidence>
<sequence>MSHGWDARWAIGVAVHIKKHRWGGKRFRKTMTELTPQQRKWVCDYGFEYLLSVSDFTMKPALAEWIMQRINTDLFEYRRGNRVIVFDKVLTRAILGLWDGDLPVNPSGSSEDAKELRAFYKPHFTSNRFGTGTCATLLLSLNDEEHFIRTFFFLFLLATLLCPNTGNYVNLEYLNCLDDVSKVNEYDWSSHIVRRLMFEVKKYQSFTPEQRKNDFQIGECIPLLLIAYMDHLELPTTGQEIHIVNYDMPRICHVTDDDLKYVEFVDRRRLSVGFLSYGNRPFRPKNEVPYYVVQANAGDAAQRGDGVQGDAAKGGAGGDSSQAGVGVPTSVQAIIVKHSSMWKDKFVSAAESFQKSMIEMHSKMTTDMISEITKVMGTRNEAGSADDVDLNQASADQPAAPDVIVMPSRSPSPAPSHTPAGSASASSLPTRSCSPAPTLLDASRSPSPVSIPPLAARIPSPATVALALPAPATRSPSPVAAAARSPSPVPPPAARSPSPGVHTPTAAGSPSAVGDSSGPSTHELKNRKKRAHKDVDDDDVAVGEVKKMRINTEVEEVYKRIMNVNIPRRRVKKGKLSDEPPPFLKTTGGFYVSLEYFRNSMCPRGLLYNEGQLINEPETFMTQSCLRDVVSVNKTEKLAKVDLIFFPILKEQHWVLVCVNNLQKQINYFDPIDHGKDSLWVKLSKQLANCGFFCMRYMDNWDGSKMMNFTAISIPTYRKLMTYMLVDSNLTTVDFSQLNQAKVG</sequence>
<dbReference type="GO" id="GO:0006508">
    <property type="term" value="P:proteolysis"/>
    <property type="evidence" value="ECO:0007669"/>
    <property type="project" value="UniProtKB-KW"/>
</dbReference>
<evidence type="ECO:0000313" key="7">
    <source>
        <dbReference type="Proteomes" id="UP000032180"/>
    </source>
</evidence>
<dbReference type="PANTHER" id="PTHR34835">
    <property type="entry name" value="OS07G0283600 PROTEIN-RELATED"/>
    <property type="match status" value="1"/>
</dbReference>